<evidence type="ECO:0000256" key="6">
    <source>
        <dbReference type="ARBA" id="ARBA00022982"/>
    </source>
</evidence>
<dbReference type="InParanoid" id="Q2H910"/>
<dbReference type="InterPro" id="IPR016488">
    <property type="entry name" value="NADH_Ub_cplx-1_asu_su-6"/>
</dbReference>
<dbReference type="RefSeq" id="XP_001229810.1">
    <property type="nucleotide sequence ID" value="XM_001229809.1"/>
</dbReference>
<dbReference type="EMBL" id="CH408030">
    <property type="protein sequence ID" value="EAQ91359.1"/>
    <property type="molecule type" value="Genomic_DNA"/>
</dbReference>
<dbReference type="STRING" id="306901.Q2H910"/>
<keyword evidence="10" id="KW-1185">Reference proteome</keyword>
<evidence type="ECO:0000256" key="5">
    <source>
        <dbReference type="ARBA" id="ARBA00022792"/>
    </source>
</evidence>
<dbReference type="PANTHER" id="PTHR12964">
    <property type="entry name" value="NADH-UBIQUINONE OXIDOREDUCTASE B14 SUBUNIT"/>
    <property type="match status" value="1"/>
</dbReference>
<dbReference type="OMA" id="QFFHETE"/>
<organism evidence="9 10">
    <name type="scientific">Chaetomium globosum (strain ATCC 6205 / CBS 148.51 / DSM 1962 / NBRC 6347 / NRRL 1970)</name>
    <name type="common">Soil fungus</name>
    <dbReference type="NCBI Taxonomy" id="306901"/>
    <lineage>
        <taxon>Eukaryota</taxon>
        <taxon>Fungi</taxon>
        <taxon>Dikarya</taxon>
        <taxon>Ascomycota</taxon>
        <taxon>Pezizomycotina</taxon>
        <taxon>Sordariomycetes</taxon>
        <taxon>Sordariomycetidae</taxon>
        <taxon>Sordariales</taxon>
        <taxon>Chaetomiaceae</taxon>
        <taxon>Chaetomium</taxon>
    </lineage>
</organism>
<evidence type="ECO:0000256" key="8">
    <source>
        <dbReference type="ARBA" id="ARBA00023136"/>
    </source>
</evidence>
<comment type="similarity">
    <text evidence="2">Belongs to the complex I LYR family.</text>
</comment>
<dbReference type="Proteomes" id="UP000001056">
    <property type="component" value="Unassembled WGS sequence"/>
</dbReference>
<evidence type="ECO:0000256" key="2">
    <source>
        <dbReference type="ARBA" id="ARBA00009508"/>
    </source>
</evidence>
<evidence type="ECO:0000313" key="9">
    <source>
        <dbReference type="EMBL" id="EAQ91359.1"/>
    </source>
</evidence>
<evidence type="ECO:0000256" key="4">
    <source>
        <dbReference type="ARBA" id="ARBA00022660"/>
    </source>
</evidence>
<dbReference type="GeneID" id="4388832"/>
<keyword evidence="6" id="KW-0249">Electron transport</keyword>
<gene>
    <name evidence="9" type="ORF">CHGG_03294</name>
</gene>
<dbReference type="HOGENOM" id="CLU_153316_1_0_1"/>
<proteinExistence type="inferred from homology"/>
<evidence type="ECO:0008006" key="11">
    <source>
        <dbReference type="Google" id="ProtNLM"/>
    </source>
</evidence>
<evidence type="ECO:0000256" key="3">
    <source>
        <dbReference type="ARBA" id="ARBA00022448"/>
    </source>
</evidence>
<comment type="subcellular location">
    <subcellularLocation>
        <location evidence="1">Mitochondrion inner membrane</location>
        <topology evidence="1">Peripheral membrane protein</topology>
        <orientation evidence="1">Matrix side</orientation>
    </subcellularLocation>
</comment>
<dbReference type="AlphaFoldDB" id="Q2H910"/>
<protein>
    <recommendedName>
        <fullName evidence="11">NADH-ubiquinone oxidoreductase 14.8 kDa subunit</fullName>
    </recommendedName>
</protein>
<dbReference type="GO" id="GO:0005743">
    <property type="term" value="C:mitochondrial inner membrane"/>
    <property type="evidence" value="ECO:0007669"/>
    <property type="project" value="UniProtKB-SubCell"/>
</dbReference>
<dbReference type="eggNOG" id="KOG3426">
    <property type="taxonomic scope" value="Eukaryota"/>
</dbReference>
<keyword evidence="7" id="KW-0496">Mitochondrion</keyword>
<sequence length="83" mass="10073">MYSIPHPVSAIRTRMRQEFERHRYVNKLPAVDVLLFQSNADYQETMNFWRQTNHLMSYFKEENFRGEKRLPSDFVTGFLEGRN</sequence>
<dbReference type="GO" id="GO:0006979">
    <property type="term" value="P:response to oxidative stress"/>
    <property type="evidence" value="ECO:0007669"/>
    <property type="project" value="TreeGrafter"/>
</dbReference>
<name>Q2H910_CHAGB</name>
<evidence type="ECO:0000256" key="7">
    <source>
        <dbReference type="ARBA" id="ARBA00023128"/>
    </source>
</evidence>
<dbReference type="PANTHER" id="PTHR12964:SF0">
    <property type="entry name" value="NADH DEHYDROGENASE [UBIQUINONE] 1 ALPHA SUBCOMPLEX SUBUNIT 6"/>
    <property type="match status" value="1"/>
</dbReference>
<keyword evidence="5" id="KW-0999">Mitochondrion inner membrane</keyword>
<keyword evidence="8" id="KW-0472">Membrane</keyword>
<keyword evidence="4" id="KW-0679">Respiratory chain</keyword>
<keyword evidence="3" id="KW-0813">Transport</keyword>
<dbReference type="VEuPathDB" id="FungiDB:CHGG_03294"/>
<evidence type="ECO:0000313" key="10">
    <source>
        <dbReference type="Proteomes" id="UP000001056"/>
    </source>
</evidence>
<reference evidence="10" key="1">
    <citation type="journal article" date="2015" name="Genome Announc.">
        <title>Draft genome sequence of the cellulolytic fungus Chaetomium globosum.</title>
        <authorList>
            <person name="Cuomo C.A."/>
            <person name="Untereiner W.A."/>
            <person name="Ma L.-J."/>
            <person name="Grabherr M."/>
            <person name="Birren B.W."/>
        </authorList>
    </citation>
    <scope>NUCLEOTIDE SEQUENCE [LARGE SCALE GENOMIC DNA]</scope>
    <source>
        <strain evidence="10">ATCC 6205 / CBS 148.51 / DSM 1962 / NBRC 6347 / NRRL 1970</strain>
    </source>
</reference>
<dbReference type="OrthoDB" id="14535at2759"/>
<evidence type="ECO:0000256" key="1">
    <source>
        <dbReference type="ARBA" id="ARBA00004443"/>
    </source>
</evidence>
<accession>Q2H910</accession>